<organism evidence="10 11">
    <name type="scientific">Streptosporangium subroseum</name>
    <dbReference type="NCBI Taxonomy" id="106412"/>
    <lineage>
        <taxon>Bacteria</taxon>
        <taxon>Bacillati</taxon>
        <taxon>Actinomycetota</taxon>
        <taxon>Actinomycetes</taxon>
        <taxon>Streptosporangiales</taxon>
        <taxon>Streptosporangiaceae</taxon>
        <taxon>Streptosporangium</taxon>
    </lineage>
</organism>
<dbReference type="PROSITE" id="PS50011">
    <property type="entry name" value="PROTEIN_KINASE_DOM"/>
    <property type="match status" value="1"/>
</dbReference>
<feature type="compositionally biased region" description="Low complexity" evidence="8">
    <location>
        <begin position="367"/>
        <end position="390"/>
    </location>
</feature>
<dbReference type="GO" id="GO:0005524">
    <property type="term" value="F:ATP binding"/>
    <property type="evidence" value="ECO:0007669"/>
    <property type="project" value="UniProtKB-UniRule"/>
</dbReference>
<proteinExistence type="predicted"/>
<evidence type="ECO:0000256" key="6">
    <source>
        <dbReference type="ARBA" id="ARBA00022840"/>
    </source>
</evidence>
<dbReference type="Pfam" id="PF00069">
    <property type="entry name" value="Pkinase"/>
    <property type="match status" value="1"/>
</dbReference>
<dbReference type="Gene3D" id="1.10.510.10">
    <property type="entry name" value="Transferase(Phosphotransferase) domain 1"/>
    <property type="match status" value="1"/>
</dbReference>
<dbReference type="OrthoDB" id="4716121at2"/>
<keyword evidence="5 10" id="KW-0418">Kinase</keyword>
<keyword evidence="2 10" id="KW-0723">Serine/threonine-protein kinase</keyword>
<protein>
    <recommendedName>
        <fullName evidence="1">non-specific serine/threonine protein kinase</fullName>
        <ecNumber evidence="1">2.7.11.1</ecNumber>
    </recommendedName>
</protein>
<evidence type="ECO:0000256" key="4">
    <source>
        <dbReference type="ARBA" id="ARBA00022741"/>
    </source>
</evidence>
<dbReference type="InterPro" id="IPR011009">
    <property type="entry name" value="Kinase-like_dom_sf"/>
</dbReference>
<gene>
    <name evidence="10" type="ORF">SAMN05216276_1003157</name>
</gene>
<evidence type="ECO:0000256" key="7">
    <source>
        <dbReference type="PROSITE-ProRule" id="PRU10141"/>
    </source>
</evidence>
<dbReference type="PANTHER" id="PTHR43289:SF6">
    <property type="entry name" value="SERINE_THREONINE-PROTEIN KINASE NEKL-3"/>
    <property type="match status" value="1"/>
</dbReference>
<dbReference type="CDD" id="cd14014">
    <property type="entry name" value="STKc_PknB_like"/>
    <property type="match status" value="1"/>
</dbReference>
<feature type="domain" description="Protein kinase" evidence="9">
    <location>
        <begin position="13"/>
        <end position="262"/>
    </location>
</feature>
<dbReference type="EC" id="2.7.11.1" evidence="1"/>
<evidence type="ECO:0000256" key="8">
    <source>
        <dbReference type="SAM" id="MobiDB-lite"/>
    </source>
</evidence>
<dbReference type="Proteomes" id="UP000198282">
    <property type="component" value="Unassembled WGS sequence"/>
</dbReference>
<feature type="region of interest" description="Disordered" evidence="8">
    <location>
        <begin position="305"/>
        <end position="334"/>
    </location>
</feature>
<evidence type="ECO:0000256" key="3">
    <source>
        <dbReference type="ARBA" id="ARBA00022679"/>
    </source>
</evidence>
<evidence type="ECO:0000256" key="1">
    <source>
        <dbReference type="ARBA" id="ARBA00012513"/>
    </source>
</evidence>
<dbReference type="EMBL" id="FZOD01000003">
    <property type="protein sequence ID" value="SNS06326.1"/>
    <property type="molecule type" value="Genomic_DNA"/>
</dbReference>
<dbReference type="PANTHER" id="PTHR43289">
    <property type="entry name" value="MITOGEN-ACTIVATED PROTEIN KINASE KINASE KINASE 20-RELATED"/>
    <property type="match status" value="1"/>
</dbReference>
<keyword evidence="6 7" id="KW-0067">ATP-binding</keyword>
<dbReference type="SUPFAM" id="SSF56112">
    <property type="entry name" value="Protein kinase-like (PK-like)"/>
    <property type="match status" value="1"/>
</dbReference>
<feature type="compositionally biased region" description="Pro residues" evidence="8">
    <location>
        <begin position="487"/>
        <end position="515"/>
    </location>
</feature>
<evidence type="ECO:0000256" key="2">
    <source>
        <dbReference type="ARBA" id="ARBA00022527"/>
    </source>
</evidence>
<keyword evidence="11" id="KW-1185">Reference proteome</keyword>
<feature type="compositionally biased region" description="Pro residues" evidence="8">
    <location>
        <begin position="409"/>
        <end position="439"/>
    </location>
</feature>
<reference evidence="10 11" key="1">
    <citation type="submission" date="2017-06" db="EMBL/GenBank/DDBJ databases">
        <authorList>
            <person name="Kim H.J."/>
            <person name="Triplett B.A."/>
        </authorList>
    </citation>
    <scope>NUCLEOTIDE SEQUENCE [LARGE SCALE GENOMIC DNA]</scope>
    <source>
        <strain evidence="10 11">CGMCC 4.2132</strain>
    </source>
</reference>
<feature type="compositionally biased region" description="Pro residues" evidence="8">
    <location>
        <begin position="454"/>
        <end position="466"/>
    </location>
</feature>
<feature type="compositionally biased region" description="Acidic residues" evidence="8">
    <location>
        <begin position="391"/>
        <end position="408"/>
    </location>
</feature>
<dbReference type="RefSeq" id="WP_089205867.1">
    <property type="nucleotide sequence ID" value="NZ_FZOD01000003.1"/>
</dbReference>
<feature type="compositionally biased region" description="Basic residues" evidence="8">
    <location>
        <begin position="440"/>
        <end position="453"/>
    </location>
</feature>
<feature type="compositionally biased region" description="Polar residues" evidence="8">
    <location>
        <begin position="537"/>
        <end position="547"/>
    </location>
</feature>
<keyword evidence="4 7" id="KW-0547">Nucleotide-binding</keyword>
<dbReference type="InterPro" id="IPR000719">
    <property type="entry name" value="Prot_kinase_dom"/>
</dbReference>
<feature type="binding site" evidence="7">
    <location>
        <position position="42"/>
    </location>
    <ligand>
        <name>ATP</name>
        <dbReference type="ChEBI" id="CHEBI:30616"/>
    </ligand>
</feature>
<dbReference type="GO" id="GO:0004674">
    <property type="term" value="F:protein serine/threonine kinase activity"/>
    <property type="evidence" value="ECO:0007669"/>
    <property type="project" value="UniProtKB-KW"/>
</dbReference>
<evidence type="ECO:0000313" key="10">
    <source>
        <dbReference type="EMBL" id="SNS06326.1"/>
    </source>
</evidence>
<evidence type="ECO:0000259" key="9">
    <source>
        <dbReference type="PROSITE" id="PS50011"/>
    </source>
</evidence>
<dbReference type="PROSITE" id="PS00108">
    <property type="entry name" value="PROTEIN_KINASE_ST"/>
    <property type="match status" value="1"/>
</dbReference>
<evidence type="ECO:0000313" key="11">
    <source>
        <dbReference type="Proteomes" id="UP000198282"/>
    </source>
</evidence>
<dbReference type="InterPro" id="IPR008271">
    <property type="entry name" value="Ser/Thr_kinase_AS"/>
</dbReference>
<dbReference type="PRINTS" id="PR01217">
    <property type="entry name" value="PRICHEXTENSN"/>
</dbReference>
<dbReference type="InterPro" id="IPR017441">
    <property type="entry name" value="Protein_kinase_ATP_BS"/>
</dbReference>
<name>A0A239BET6_9ACTN</name>
<dbReference type="PROSITE" id="PS00107">
    <property type="entry name" value="PROTEIN_KINASE_ATP"/>
    <property type="match status" value="1"/>
</dbReference>
<feature type="region of interest" description="Disordered" evidence="8">
    <location>
        <begin position="367"/>
        <end position="552"/>
    </location>
</feature>
<accession>A0A239BET6</accession>
<evidence type="ECO:0000256" key="5">
    <source>
        <dbReference type="ARBA" id="ARBA00022777"/>
    </source>
</evidence>
<sequence length="591" mass="61154">MHGTSSSWRIPGYTEIRELGAGAGGSVVMARHDADGVLVAIKYLSDELRNDVAFVARFRQEARVLNTLDSPHSVQLYDYVETGEGSAIVMELVDGVALRALLRSEGPTGPEAALVVLKGSLLGLATAHTAGVVHRDFKPENVMVDASGMSKLVDFGIAVRAGDGEAPAGTPPYMAPEQWLGGPAGPSTDVYAATVVFFECLTGARPFRATNIAALARQHQVTPPPIEEVPPPLQGLVERGLAKDPADRPPTAAAFLTELEAVAADAYGPEWQERGRRRLAGVALLLASLFPLGQAPASGVANTSLAQTDLGEGGGRRWSRNRSRSGNGGTSLGGKLGVKVLVGLGFVAAISGVTAVLVNAGDVTEIQTQGTTTTQEPSPSEPVETIIPAEDTAEPTEEPTEEPAEETPEPTPTAAPTVAGPPPAPPTGNPLPNPKPPVKPTKKPPVKPTKKPPVKPTKPPVKPSPTPSGVDISDIGVPAAPSTRPATTPPATPPPTVAPTRPVPPPRPTRPPRPTNTPTEENPSPPQTTPRGVENPPEQNAPESSEGTPRKGIIASLGIGTAAPALLTLKLMTNDAVPLTLTVTRGAVDPR</sequence>
<keyword evidence="3" id="KW-0808">Transferase</keyword>
<dbReference type="AlphaFoldDB" id="A0A239BET6"/>